<accession>A0A1H8GLX3</accession>
<dbReference type="PANTHER" id="PTHR34070:SF1">
    <property type="entry name" value="DNA ALKYLATION REPAIR PROTEIN"/>
    <property type="match status" value="1"/>
</dbReference>
<dbReference type="RefSeq" id="WP_090748526.1">
    <property type="nucleotide sequence ID" value="NZ_FOBW01000013.1"/>
</dbReference>
<evidence type="ECO:0000313" key="1">
    <source>
        <dbReference type="EMBL" id="SEN44996.1"/>
    </source>
</evidence>
<dbReference type="InterPro" id="IPR016024">
    <property type="entry name" value="ARM-type_fold"/>
</dbReference>
<dbReference type="Proteomes" id="UP000198553">
    <property type="component" value="Unassembled WGS sequence"/>
</dbReference>
<gene>
    <name evidence="1" type="ORF">SAMN05192533_11386</name>
</gene>
<dbReference type="EMBL" id="FOBW01000013">
    <property type="protein sequence ID" value="SEN44996.1"/>
    <property type="molecule type" value="Genomic_DNA"/>
</dbReference>
<dbReference type="Pfam" id="PF08713">
    <property type="entry name" value="DNA_alkylation"/>
    <property type="match status" value="1"/>
</dbReference>
<organism evidence="1 2">
    <name type="scientific">Mesobacillus persicus</name>
    <dbReference type="NCBI Taxonomy" id="930146"/>
    <lineage>
        <taxon>Bacteria</taxon>
        <taxon>Bacillati</taxon>
        <taxon>Bacillota</taxon>
        <taxon>Bacilli</taxon>
        <taxon>Bacillales</taxon>
        <taxon>Bacillaceae</taxon>
        <taxon>Mesobacillus</taxon>
    </lineage>
</organism>
<keyword evidence="2" id="KW-1185">Reference proteome</keyword>
<dbReference type="CDD" id="cd07064">
    <property type="entry name" value="AlkD_like_1"/>
    <property type="match status" value="1"/>
</dbReference>
<dbReference type="STRING" id="930146.SAMN05192533_11386"/>
<dbReference type="SUPFAM" id="SSF48371">
    <property type="entry name" value="ARM repeat"/>
    <property type="match status" value="1"/>
</dbReference>
<sequence length="224" mass="26550">MKELVGEIRERFAEKANKENAEQMSKYLKNHFTFFGIKTPLRREIVKGYFHETELLKKPFSEEFVLSLWAEPEREFQMVAADYIVHNLKNLKKQHIDLMEQLITTKTWWDSVDTLASKPVGKIVADHPELITERLDRWAVSENMWLRRTSIIFQLKYKAETDENLLYRYIKINADSKEFFIQKAIGWALREYSKTNPESVRNFIETNKLAPLSVREGGKHLPKK</sequence>
<proteinExistence type="predicted"/>
<dbReference type="OrthoDB" id="9775346at2"/>
<protein>
    <submittedName>
        <fullName evidence="1">3-methyladenine DNA glycosylase AlkD</fullName>
    </submittedName>
</protein>
<name>A0A1H8GLX3_9BACI</name>
<reference evidence="2" key="1">
    <citation type="submission" date="2016-10" db="EMBL/GenBank/DDBJ databases">
        <authorList>
            <person name="Varghese N."/>
            <person name="Submissions S."/>
        </authorList>
    </citation>
    <scope>NUCLEOTIDE SEQUENCE [LARGE SCALE GENOMIC DNA]</scope>
    <source>
        <strain evidence="2">B48,IBRC-M 10115,DSM 25386,CECT 8001</strain>
    </source>
</reference>
<dbReference type="InterPro" id="IPR014825">
    <property type="entry name" value="DNA_alkylation"/>
</dbReference>
<dbReference type="Gene3D" id="1.25.10.90">
    <property type="match status" value="1"/>
</dbReference>
<dbReference type="AlphaFoldDB" id="A0A1H8GLX3"/>
<evidence type="ECO:0000313" key="2">
    <source>
        <dbReference type="Proteomes" id="UP000198553"/>
    </source>
</evidence>
<dbReference type="PANTHER" id="PTHR34070">
    <property type="entry name" value="ARMADILLO-TYPE FOLD"/>
    <property type="match status" value="1"/>
</dbReference>